<keyword evidence="3" id="KW-1185">Reference proteome</keyword>
<evidence type="ECO:0000313" key="2">
    <source>
        <dbReference type="EMBL" id="TDZ13072.1"/>
    </source>
</evidence>
<accession>A0A4R8PU59</accession>
<feature type="compositionally biased region" description="Basic and acidic residues" evidence="1">
    <location>
        <begin position="7"/>
        <end position="21"/>
    </location>
</feature>
<dbReference type="Proteomes" id="UP000295083">
    <property type="component" value="Unassembled WGS sequence"/>
</dbReference>
<proteinExistence type="predicted"/>
<dbReference type="EMBL" id="QAPG01010715">
    <property type="protein sequence ID" value="TDZ13072.1"/>
    <property type="molecule type" value="Genomic_DNA"/>
</dbReference>
<feature type="region of interest" description="Disordered" evidence="1">
    <location>
        <begin position="1"/>
        <end position="91"/>
    </location>
</feature>
<gene>
    <name evidence="2" type="ORF">C8035_v000045</name>
</gene>
<feature type="compositionally biased region" description="Polar residues" evidence="1">
    <location>
        <begin position="71"/>
        <end position="91"/>
    </location>
</feature>
<comment type="caution">
    <text evidence="2">The sequence shown here is derived from an EMBL/GenBank/DDBJ whole genome shotgun (WGS) entry which is preliminary data.</text>
</comment>
<protein>
    <submittedName>
        <fullName evidence="2">Uncharacterized protein</fullName>
    </submittedName>
</protein>
<organism evidence="2 3">
    <name type="scientific">Colletotrichum spinosum</name>
    <dbReference type="NCBI Taxonomy" id="1347390"/>
    <lineage>
        <taxon>Eukaryota</taxon>
        <taxon>Fungi</taxon>
        <taxon>Dikarya</taxon>
        <taxon>Ascomycota</taxon>
        <taxon>Pezizomycotina</taxon>
        <taxon>Sordariomycetes</taxon>
        <taxon>Hypocreomycetidae</taxon>
        <taxon>Glomerellales</taxon>
        <taxon>Glomerellaceae</taxon>
        <taxon>Colletotrichum</taxon>
        <taxon>Colletotrichum orbiculare species complex</taxon>
    </lineage>
</organism>
<sequence length="91" mass="10011">MSSPKPSRNDKKQSPIDHPVGDKQPTVVTQSQTSRQNDLGAVSSHLVTPEHDKKPPRPSSAAPPKRRRLTSNHQTSARSARNARLSVQTQQ</sequence>
<evidence type="ECO:0000256" key="1">
    <source>
        <dbReference type="SAM" id="MobiDB-lite"/>
    </source>
</evidence>
<name>A0A4R8PU59_9PEZI</name>
<evidence type="ECO:0000313" key="3">
    <source>
        <dbReference type="Proteomes" id="UP000295083"/>
    </source>
</evidence>
<dbReference type="AlphaFoldDB" id="A0A4R8PU59"/>
<feature type="compositionally biased region" description="Polar residues" evidence="1">
    <location>
        <begin position="26"/>
        <end position="37"/>
    </location>
</feature>
<reference evidence="2 3" key="1">
    <citation type="submission" date="2018-11" db="EMBL/GenBank/DDBJ databases">
        <title>Genome sequence and assembly of Colletotrichum spinosum.</title>
        <authorList>
            <person name="Gan P."/>
            <person name="Shirasu K."/>
        </authorList>
    </citation>
    <scope>NUCLEOTIDE SEQUENCE [LARGE SCALE GENOMIC DNA]</scope>
    <source>
        <strain evidence="2 3">CBS 515.97</strain>
    </source>
</reference>